<dbReference type="GO" id="GO:0016887">
    <property type="term" value="F:ATP hydrolysis activity"/>
    <property type="evidence" value="ECO:0007669"/>
    <property type="project" value="InterPro"/>
</dbReference>
<evidence type="ECO:0000259" key="4">
    <source>
        <dbReference type="PROSITE" id="PS50893"/>
    </source>
</evidence>
<organism evidence="5 6">
    <name type="scientific">Gloeothece citriformis (strain PCC 7424)</name>
    <name type="common">Cyanothece sp. (strain PCC 7424)</name>
    <dbReference type="NCBI Taxonomy" id="65393"/>
    <lineage>
        <taxon>Bacteria</taxon>
        <taxon>Bacillati</taxon>
        <taxon>Cyanobacteriota</taxon>
        <taxon>Cyanophyceae</taxon>
        <taxon>Oscillatoriophycideae</taxon>
        <taxon>Chroococcales</taxon>
        <taxon>Aphanothecaceae</taxon>
        <taxon>Gloeothece</taxon>
        <taxon>Gloeothece citriformis</taxon>
    </lineage>
</organism>
<keyword evidence="1" id="KW-0813">Transport</keyword>
<dbReference type="PROSITE" id="PS50893">
    <property type="entry name" value="ABC_TRANSPORTER_2"/>
    <property type="match status" value="1"/>
</dbReference>
<feature type="domain" description="ABC transporter" evidence="4">
    <location>
        <begin position="5"/>
        <end position="239"/>
    </location>
</feature>
<dbReference type="GO" id="GO:0005886">
    <property type="term" value="C:plasma membrane"/>
    <property type="evidence" value="ECO:0007669"/>
    <property type="project" value="TreeGrafter"/>
</dbReference>
<dbReference type="SUPFAM" id="SSF52540">
    <property type="entry name" value="P-loop containing nucleoside triphosphate hydrolases"/>
    <property type="match status" value="1"/>
</dbReference>
<dbReference type="GO" id="GO:0022857">
    <property type="term" value="F:transmembrane transporter activity"/>
    <property type="evidence" value="ECO:0007669"/>
    <property type="project" value="TreeGrafter"/>
</dbReference>
<evidence type="ECO:0000256" key="1">
    <source>
        <dbReference type="ARBA" id="ARBA00022448"/>
    </source>
</evidence>
<name>B7K8Z4_GLOC7</name>
<dbReference type="InterPro" id="IPR015854">
    <property type="entry name" value="ABC_transpr_LolD-like"/>
</dbReference>
<sequence length="248" mass="28039">MANLLELEDVSLVLPRGSLSLLENISFRVEKGDRLGIVGSSGAGKTTLIRLLNRLDDPTSGLIKFEDKPLTQIPVIQLRQRVVLVPQEPKLLGMTVEDTLTYPLRLQHLSKGEIQQRLDHWTSRLSIPSQWFERNELQLSVGQRQLVAITRGLMMHPQILLLDEPTSALDIGKGNHLIEVLIEVSDTTQTAIIMINHQLELVRQFAQRVLYLSQGKIVQLTIASQVNWEHLQEQLKQAPNQTALFDDL</sequence>
<evidence type="ECO:0000256" key="3">
    <source>
        <dbReference type="ARBA" id="ARBA00022840"/>
    </source>
</evidence>
<keyword evidence="2" id="KW-0547">Nucleotide-binding</keyword>
<evidence type="ECO:0000313" key="6">
    <source>
        <dbReference type="Proteomes" id="UP000002384"/>
    </source>
</evidence>
<dbReference type="PANTHER" id="PTHR24220">
    <property type="entry name" value="IMPORT ATP-BINDING PROTEIN"/>
    <property type="match status" value="1"/>
</dbReference>
<dbReference type="InterPro" id="IPR003593">
    <property type="entry name" value="AAA+_ATPase"/>
</dbReference>
<dbReference type="Gene3D" id="3.40.50.300">
    <property type="entry name" value="P-loop containing nucleotide triphosphate hydrolases"/>
    <property type="match status" value="1"/>
</dbReference>
<dbReference type="Pfam" id="PF00005">
    <property type="entry name" value="ABC_tran"/>
    <property type="match status" value="1"/>
</dbReference>
<protein>
    <submittedName>
        <fullName evidence="5">ABC transporter related</fullName>
    </submittedName>
</protein>
<dbReference type="AlphaFoldDB" id="B7K8Z4"/>
<gene>
    <name evidence="5" type="ordered locus">PCC7424_4399</name>
</gene>
<dbReference type="EMBL" id="CP001291">
    <property type="protein sequence ID" value="ACK72763.1"/>
    <property type="molecule type" value="Genomic_DNA"/>
</dbReference>
<proteinExistence type="predicted"/>
<evidence type="ECO:0000256" key="2">
    <source>
        <dbReference type="ARBA" id="ARBA00022741"/>
    </source>
</evidence>
<dbReference type="CDD" id="cd03225">
    <property type="entry name" value="ABC_cobalt_CbiO_domain1"/>
    <property type="match status" value="1"/>
</dbReference>
<dbReference type="InterPro" id="IPR027417">
    <property type="entry name" value="P-loop_NTPase"/>
</dbReference>
<dbReference type="GO" id="GO:0005524">
    <property type="term" value="F:ATP binding"/>
    <property type="evidence" value="ECO:0007669"/>
    <property type="project" value="UniProtKB-KW"/>
</dbReference>
<dbReference type="InterPro" id="IPR003439">
    <property type="entry name" value="ABC_transporter-like_ATP-bd"/>
</dbReference>
<dbReference type="SMART" id="SM00382">
    <property type="entry name" value="AAA"/>
    <property type="match status" value="1"/>
</dbReference>
<dbReference type="RefSeq" id="WP_015956347.1">
    <property type="nucleotide sequence ID" value="NC_011729.1"/>
</dbReference>
<dbReference type="STRING" id="65393.PCC7424_4399"/>
<dbReference type="OrthoDB" id="422644at2"/>
<accession>B7K8Z4</accession>
<keyword evidence="6" id="KW-1185">Reference proteome</keyword>
<dbReference type="InterPro" id="IPR015856">
    <property type="entry name" value="ABC_transpr_CbiO/EcfA_su"/>
</dbReference>
<keyword evidence="3" id="KW-0067">ATP-binding</keyword>
<dbReference type="HOGENOM" id="CLU_000604_1_22_3"/>
<dbReference type="KEGG" id="cyc:PCC7424_4399"/>
<dbReference type="Proteomes" id="UP000002384">
    <property type="component" value="Chromosome"/>
</dbReference>
<dbReference type="eggNOG" id="COG1120">
    <property type="taxonomic scope" value="Bacteria"/>
</dbReference>
<evidence type="ECO:0000313" key="5">
    <source>
        <dbReference type="EMBL" id="ACK72763.1"/>
    </source>
</evidence>
<reference evidence="6" key="1">
    <citation type="journal article" date="2011" name="MBio">
        <title>Novel metabolic attributes of the genus Cyanothece, comprising a group of unicellular nitrogen-fixing Cyanobacteria.</title>
        <authorList>
            <person name="Bandyopadhyay A."/>
            <person name="Elvitigala T."/>
            <person name="Welsh E."/>
            <person name="Stockel J."/>
            <person name="Liberton M."/>
            <person name="Min H."/>
            <person name="Sherman L.A."/>
            <person name="Pakrasi H.B."/>
        </authorList>
    </citation>
    <scope>NUCLEOTIDE SEQUENCE [LARGE SCALE GENOMIC DNA]</scope>
    <source>
        <strain evidence="6">PCC 7424</strain>
    </source>
</reference>